<dbReference type="EMBL" id="LAVV01009434">
    <property type="protein sequence ID" value="KNZ50591.1"/>
    <property type="molecule type" value="Genomic_DNA"/>
</dbReference>
<proteinExistence type="predicted"/>
<evidence type="ECO:0000256" key="1">
    <source>
        <dbReference type="SAM" id="MobiDB-lite"/>
    </source>
</evidence>
<evidence type="ECO:0000313" key="3">
    <source>
        <dbReference type="Proteomes" id="UP000037035"/>
    </source>
</evidence>
<dbReference type="VEuPathDB" id="FungiDB:VP01_4339g2"/>
<protein>
    <submittedName>
        <fullName evidence="2">Uncharacterized protein</fullName>
    </submittedName>
</protein>
<dbReference type="AlphaFoldDB" id="A0A0L6UPX9"/>
<dbReference type="Proteomes" id="UP000037035">
    <property type="component" value="Unassembled WGS sequence"/>
</dbReference>
<reference evidence="2 3" key="1">
    <citation type="submission" date="2015-08" db="EMBL/GenBank/DDBJ databases">
        <title>Next Generation Sequencing and Analysis of the Genome of Puccinia sorghi L Schw, the Causal Agent of Maize Common Rust.</title>
        <authorList>
            <person name="Rochi L."/>
            <person name="Burguener G."/>
            <person name="Darino M."/>
            <person name="Turjanski A."/>
            <person name="Kreff E."/>
            <person name="Dieguez M.J."/>
            <person name="Sacco F."/>
        </authorList>
    </citation>
    <scope>NUCLEOTIDE SEQUENCE [LARGE SCALE GENOMIC DNA]</scope>
    <source>
        <strain evidence="2 3">RO10H11247</strain>
    </source>
</reference>
<name>A0A0L6UPX9_9BASI</name>
<accession>A0A0L6UPX9</accession>
<gene>
    <name evidence="2" type="ORF">VP01_4339g2</name>
</gene>
<comment type="caution">
    <text evidence="2">The sequence shown here is derived from an EMBL/GenBank/DDBJ whole genome shotgun (WGS) entry which is preliminary data.</text>
</comment>
<evidence type="ECO:0000313" key="2">
    <source>
        <dbReference type="EMBL" id="KNZ50591.1"/>
    </source>
</evidence>
<keyword evidence="3" id="KW-1185">Reference proteome</keyword>
<feature type="region of interest" description="Disordered" evidence="1">
    <location>
        <begin position="32"/>
        <end position="113"/>
    </location>
</feature>
<dbReference type="STRING" id="27349.A0A0L6UPX9"/>
<organism evidence="2 3">
    <name type="scientific">Puccinia sorghi</name>
    <dbReference type="NCBI Taxonomy" id="27349"/>
    <lineage>
        <taxon>Eukaryota</taxon>
        <taxon>Fungi</taxon>
        <taxon>Dikarya</taxon>
        <taxon>Basidiomycota</taxon>
        <taxon>Pucciniomycotina</taxon>
        <taxon>Pucciniomycetes</taxon>
        <taxon>Pucciniales</taxon>
        <taxon>Pucciniaceae</taxon>
        <taxon>Puccinia</taxon>
    </lineage>
</organism>
<sequence>MDDQAYACQTAGVLGPGGGAQVDPLSCQSTEGQWRNAGQMPPCRGSSGALTPSSSNMSTTAPAGLVNRAGPGVGQMSHSPSTINALPGIMSNGAWDTSPRSGMGSRRDCAPRF</sequence>
<feature type="compositionally biased region" description="Polar residues" evidence="1">
    <location>
        <begin position="48"/>
        <end position="61"/>
    </location>
</feature>